<evidence type="ECO:0000313" key="1">
    <source>
        <dbReference type="EMBL" id="KZS00799.1"/>
    </source>
</evidence>
<organism evidence="1 2">
    <name type="scientific">Daphnia magna</name>
    <dbReference type="NCBI Taxonomy" id="35525"/>
    <lineage>
        <taxon>Eukaryota</taxon>
        <taxon>Metazoa</taxon>
        <taxon>Ecdysozoa</taxon>
        <taxon>Arthropoda</taxon>
        <taxon>Crustacea</taxon>
        <taxon>Branchiopoda</taxon>
        <taxon>Diplostraca</taxon>
        <taxon>Cladocera</taxon>
        <taxon>Anomopoda</taxon>
        <taxon>Daphniidae</taxon>
        <taxon>Daphnia</taxon>
    </lineage>
</organism>
<keyword evidence="2" id="KW-1185">Reference proteome</keyword>
<protein>
    <submittedName>
        <fullName evidence="1">Uncharacterized protein</fullName>
    </submittedName>
</protein>
<dbReference type="Proteomes" id="UP000076858">
    <property type="component" value="Unassembled WGS sequence"/>
</dbReference>
<feature type="non-terminal residue" evidence="1">
    <location>
        <position position="1"/>
    </location>
</feature>
<accession>A0A164I299</accession>
<evidence type="ECO:0000313" key="2">
    <source>
        <dbReference type="Proteomes" id="UP000076858"/>
    </source>
</evidence>
<dbReference type="EMBL" id="LRGB01008492">
    <property type="protein sequence ID" value="KZS00799.1"/>
    <property type="molecule type" value="Genomic_DNA"/>
</dbReference>
<gene>
    <name evidence="1" type="ORF">APZ42_002754</name>
</gene>
<comment type="caution">
    <text evidence="1">The sequence shown here is derived from an EMBL/GenBank/DDBJ whole genome shotgun (WGS) entry which is preliminary data.</text>
</comment>
<name>A0A164I299_9CRUS</name>
<proteinExistence type="predicted"/>
<sequence>FYLSAVPFDVVTRPACADDPRLQVTQLGQLEFRVTGVNGRARAELALGGETRFFRHQQTAAARQIGRLAG</sequence>
<reference evidence="1 2" key="1">
    <citation type="submission" date="2016-03" db="EMBL/GenBank/DDBJ databases">
        <title>EvidentialGene: Evidence-directed Construction of Genes on Genomes.</title>
        <authorList>
            <person name="Gilbert D.G."/>
            <person name="Choi J.-H."/>
            <person name="Mockaitis K."/>
            <person name="Colbourne J."/>
            <person name="Pfrender M."/>
        </authorList>
    </citation>
    <scope>NUCLEOTIDE SEQUENCE [LARGE SCALE GENOMIC DNA]</scope>
    <source>
        <strain evidence="1 2">Xinb3</strain>
        <tissue evidence="1">Complete organism</tissue>
    </source>
</reference>
<dbReference type="AlphaFoldDB" id="A0A164I299"/>